<dbReference type="RefSeq" id="WP_154307082.1">
    <property type="nucleotide sequence ID" value="NZ_WKKI01000009.1"/>
</dbReference>
<dbReference type="PANTHER" id="PTHR38663">
    <property type="match status" value="1"/>
</dbReference>
<dbReference type="Gene3D" id="3.50.50.60">
    <property type="entry name" value="FAD/NAD(P)-binding domain"/>
    <property type="match status" value="1"/>
</dbReference>
<evidence type="ECO:0000313" key="2">
    <source>
        <dbReference type="Proteomes" id="UP000448867"/>
    </source>
</evidence>
<evidence type="ECO:0000313" key="1">
    <source>
        <dbReference type="EMBL" id="MRX71939.1"/>
    </source>
</evidence>
<keyword evidence="2" id="KW-1185">Reference proteome</keyword>
<dbReference type="Proteomes" id="UP000448867">
    <property type="component" value="Unassembled WGS sequence"/>
</dbReference>
<comment type="caution">
    <text evidence="1">The sequence shown here is derived from an EMBL/GenBank/DDBJ whole genome shotgun (WGS) entry which is preliminary data.</text>
</comment>
<name>A0A7X2IYE0_9BACI</name>
<dbReference type="PANTHER" id="PTHR38663:SF1">
    <property type="entry name" value="L-ORNITHINE N(5)-MONOOXYGENASE"/>
    <property type="match status" value="1"/>
</dbReference>
<gene>
    <name evidence="1" type="ORF">GJU40_07100</name>
</gene>
<dbReference type="Pfam" id="PF13738">
    <property type="entry name" value="Pyr_redox_3"/>
    <property type="match status" value="1"/>
</dbReference>
<dbReference type="PRINTS" id="PR00368">
    <property type="entry name" value="FADPNR"/>
</dbReference>
<accession>A0A7X2IYE0</accession>
<organism evidence="1 2">
    <name type="scientific">Metabacillus lacus</name>
    <dbReference type="NCBI Taxonomy" id="1983721"/>
    <lineage>
        <taxon>Bacteria</taxon>
        <taxon>Bacillati</taxon>
        <taxon>Bacillota</taxon>
        <taxon>Bacilli</taxon>
        <taxon>Bacillales</taxon>
        <taxon>Bacillaceae</taxon>
        <taxon>Metabacillus</taxon>
    </lineage>
</organism>
<sequence length="391" mass="43875">MSIGLWPWVIIGGGIQGCTLAIALVKSGKASAEEIAIIDPHPVPLFNWQKNTSRTDMKYLRSPSVHHLDTHAFSLQVYAERLGSKHHLYGKYKRPSLELFNNHCLELFKETNLDKSWMKGRVSKIERYEHGWKISLGSGNYVYSENTVISSGFTEKENWPEWAFEIKRDNKKLISHVFSKEEVQLKEAQRILVIGCGISAAQLAIKLCNQGKHVTILSRHTIRIHDFDSDPGWLGPKLMNSFGKMKDPSQRRESITRARHKGSLPADVASVVRKLSRNGKISIVVDEVERAVAEKDMVHVELQSKSSLQADHIILATGFTSNIEDLDWLMKLKEDENLICAECGFPIVPEDLQWKKSLYVMGALAELEIGPTSRNIAGAKAAAQRIIGSLG</sequence>
<dbReference type="PRINTS" id="PR00411">
    <property type="entry name" value="PNDRDTASEI"/>
</dbReference>
<dbReference type="EMBL" id="WKKI01000009">
    <property type="protein sequence ID" value="MRX71939.1"/>
    <property type="molecule type" value="Genomic_DNA"/>
</dbReference>
<dbReference type="OrthoDB" id="370110at2"/>
<dbReference type="GO" id="GO:0004497">
    <property type="term" value="F:monooxygenase activity"/>
    <property type="evidence" value="ECO:0007669"/>
    <property type="project" value="UniProtKB-KW"/>
</dbReference>
<dbReference type="AlphaFoldDB" id="A0A7X2IYE0"/>
<dbReference type="SUPFAM" id="SSF51905">
    <property type="entry name" value="FAD/NAD(P)-binding domain"/>
    <property type="match status" value="2"/>
</dbReference>
<protein>
    <submittedName>
        <fullName evidence="1">SidA/IucD/PvdA family monooxygenase</fullName>
    </submittedName>
</protein>
<reference evidence="1 2" key="1">
    <citation type="submission" date="2019-11" db="EMBL/GenBank/DDBJ databases">
        <title>Bacillus lacus genome.</title>
        <authorList>
            <person name="Allen C.J."/>
            <person name="Newman J.D."/>
        </authorList>
    </citation>
    <scope>NUCLEOTIDE SEQUENCE [LARGE SCALE GENOMIC DNA]</scope>
    <source>
        <strain evidence="1 2">KCTC 33946</strain>
    </source>
</reference>
<dbReference type="InterPro" id="IPR036188">
    <property type="entry name" value="FAD/NAD-bd_sf"/>
</dbReference>
<keyword evidence="1" id="KW-0503">Monooxygenase</keyword>
<keyword evidence="1" id="KW-0560">Oxidoreductase</keyword>
<proteinExistence type="predicted"/>